<evidence type="ECO:0000256" key="1">
    <source>
        <dbReference type="ARBA" id="ARBA00021292"/>
    </source>
</evidence>
<dbReference type="CDD" id="cd03801">
    <property type="entry name" value="GT4_PimA-like"/>
    <property type="match status" value="1"/>
</dbReference>
<dbReference type="Proteomes" id="UP001218629">
    <property type="component" value="Chromosome"/>
</dbReference>
<dbReference type="PANTHER" id="PTHR12526">
    <property type="entry name" value="GLYCOSYLTRANSFERASE"/>
    <property type="match status" value="1"/>
</dbReference>
<name>A0ABY8AKE2_9ACTN</name>
<dbReference type="EMBL" id="CP095749">
    <property type="protein sequence ID" value="WEB45500.1"/>
    <property type="molecule type" value="Genomic_DNA"/>
</dbReference>
<protein>
    <recommendedName>
        <fullName evidence="1">D-inositol 3-phosphate glycosyltransferase</fullName>
    </recommendedName>
</protein>
<proteinExistence type="predicted"/>
<organism evidence="2 3">
    <name type="scientific">Streptomyces yunnanensis</name>
    <dbReference type="NCBI Taxonomy" id="156453"/>
    <lineage>
        <taxon>Bacteria</taxon>
        <taxon>Bacillati</taxon>
        <taxon>Actinomycetota</taxon>
        <taxon>Actinomycetes</taxon>
        <taxon>Kitasatosporales</taxon>
        <taxon>Streptomycetaceae</taxon>
        <taxon>Streptomyces</taxon>
    </lineage>
</organism>
<sequence length="373" mass="39338">MSWDVGHAAASAPTVHMVLPAGVDDPAAPSGGNVYDRRVCQELPSAGWSVHEVPVRGRWPRAGTAAGAELAEALAKLPDGAVVLMDGLVACGVPEIVVPQVRRLRLAVLVHLPLADETGLAPGVAAELERREGETLRAASAVVATSPWAARQLTDRHWLDPNRVYYAAPGIDPAPPARGSHGTPQLLCVAALIPRKGQDLLVDALAAVAGLPWRCELVGAGDRDPVYTGRLRERIGELGLTGRVRLGGVRTGERLAGSYAAADLLVLPSRAETYGMVVTEALARAVPVLASAVDAVPDTLGRACDGSVPGLLVPPQDARALATALRRWLTDPVLRRQLAASALRRRTALDGWQGTSRRLAEVLSRLGREPRRA</sequence>
<accession>A0ABY8AKE2</accession>
<dbReference type="PANTHER" id="PTHR12526:SF636">
    <property type="entry name" value="BLL3647 PROTEIN"/>
    <property type="match status" value="1"/>
</dbReference>
<evidence type="ECO:0000313" key="3">
    <source>
        <dbReference type="Proteomes" id="UP001218629"/>
    </source>
</evidence>
<dbReference type="RefSeq" id="WP_275311649.1">
    <property type="nucleotide sequence ID" value="NZ_CP095749.1"/>
</dbReference>
<reference evidence="2 3" key="1">
    <citation type="submission" date="2022-03" db="EMBL/GenBank/DDBJ databases">
        <title>Streptomyces yunnanensis P86,complete genome.</title>
        <authorList>
            <person name="Chen S."/>
            <person name="Zhang Q."/>
        </authorList>
    </citation>
    <scope>NUCLEOTIDE SEQUENCE [LARGE SCALE GENOMIC DNA]</scope>
    <source>
        <strain evidence="2 3">P86</strain>
    </source>
</reference>
<dbReference type="Gene3D" id="3.40.50.2000">
    <property type="entry name" value="Glycogen Phosphorylase B"/>
    <property type="match status" value="1"/>
</dbReference>
<gene>
    <name evidence="2" type="ORF">MOV08_43620</name>
</gene>
<dbReference type="Pfam" id="PF13692">
    <property type="entry name" value="Glyco_trans_1_4"/>
    <property type="match status" value="1"/>
</dbReference>
<dbReference type="SUPFAM" id="SSF53756">
    <property type="entry name" value="UDP-Glycosyltransferase/glycogen phosphorylase"/>
    <property type="match status" value="1"/>
</dbReference>
<keyword evidence="3" id="KW-1185">Reference proteome</keyword>
<evidence type="ECO:0000313" key="2">
    <source>
        <dbReference type="EMBL" id="WEB45500.1"/>
    </source>
</evidence>